<dbReference type="GO" id="GO:0005886">
    <property type="term" value="C:plasma membrane"/>
    <property type="evidence" value="ECO:0007669"/>
    <property type="project" value="TreeGrafter"/>
</dbReference>
<keyword evidence="4" id="KW-0297">G-protein coupled receptor</keyword>
<feature type="domain" description="G-protein coupled receptors family 1 profile" evidence="9">
    <location>
        <begin position="56"/>
        <end position="328"/>
    </location>
</feature>
<dbReference type="Proteomes" id="UP000683360">
    <property type="component" value="Unassembled WGS sequence"/>
</dbReference>
<feature type="transmembrane region" description="Helical" evidence="8">
    <location>
        <begin position="44"/>
        <end position="64"/>
    </location>
</feature>
<keyword evidence="6" id="KW-0675">Receptor</keyword>
<evidence type="ECO:0000256" key="8">
    <source>
        <dbReference type="SAM" id="Phobius"/>
    </source>
</evidence>
<keyword evidence="5 8" id="KW-0472">Membrane</keyword>
<dbReference type="PROSITE" id="PS50262">
    <property type="entry name" value="G_PROTEIN_RECEP_F1_2"/>
    <property type="match status" value="1"/>
</dbReference>
<dbReference type="Pfam" id="PF00001">
    <property type="entry name" value="7tm_1"/>
    <property type="match status" value="1"/>
</dbReference>
<evidence type="ECO:0000313" key="11">
    <source>
        <dbReference type="Proteomes" id="UP000683360"/>
    </source>
</evidence>
<protein>
    <recommendedName>
        <fullName evidence="9">G-protein coupled receptors family 1 profile domain-containing protein</fullName>
    </recommendedName>
</protein>
<name>A0A8S3TSU8_MYTED</name>
<evidence type="ECO:0000256" key="2">
    <source>
        <dbReference type="ARBA" id="ARBA00022692"/>
    </source>
</evidence>
<dbReference type="InterPro" id="IPR017452">
    <property type="entry name" value="GPCR_Rhodpsn_7TM"/>
</dbReference>
<proteinExistence type="predicted"/>
<evidence type="ECO:0000256" key="5">
    <source>
        <dbReference type="ARBA" id="ARBA00023136"/>
    </source>
</evidence>
<dbReference type="PANTHER" id="PTHR24243:SF233">
    <property type="entry name" value="THYROTROPIN-RELEASING HORMONE RECEPTOR"/>
    <property type="match status" value="1"/>
</dbReference>
<evidence type="ECO:0000256" key="3">
    <source>
        <dbReference type="ARBA" id="ARBA00022989"/>
    </source>
</evidence>
<feature type="transmembrane region" description="Helical" evidence="8">
    <location>
        <begin position="76"/>
        <end position="100"/>
    </location>
</feature>
<evidence type="ECO:0000259" key="9">
    <source>
        <dbReference type="PROSITE" id="PS50262"/>
    </source>
</evidence>
<organism evidence="10 11">
    <name type="scientific">Mytilus edulis</name>
    <name type="common">Blue mussel</name>
    <dbReference type="NCBI Taxonomy" id="6550"/>
    <lineage>
        <taxon>Eukaryota</taxon>
        <taxon>Metazoa</taxon>
        <taxon>Spiralia</taxon>
        <taxon>Lophotrochozoa</taxon>
        <taxon>Mollusca</taxon>
        <taxon>Bivalvia</taxon>
        <taxon>Autobranchia</taxon>
        <taxon>Pteriomorphia</taxon>
        <taxon>Mytilida</taxon>
        <taxon>Mytiloidea</taxon>
        <taxon>Mytilidae</taxon>
        <taxon>Mytilinae</taxon>
        <taxon>Mytilus</taxon>
    </lineage>
</organism>
<comment type="caution">
    <text evidence="10">The sequence shown here is derived from an EMBL/GenBank/DDBJ whole genome shotgun (WGS) entry which is preliminary data.</text>
</comment>
<dbReference type="EMBL" id="CAJPWZ010002189">
    <property type="protein sequence ID" value="CAG2232760.1"/>
    <property type="molecule type" value="Genomic_DNA"/>
</dbReference>
<feature type="transmembrane region" description="Helical" evidence="8">
    <location>
        <begin position="162"/>
        <end position="182"/>
    </location>
</feature>
<feature type="transmembrane region" description="Helical" evidence="8">
    <location>
        <begin position="120"/>
        <end position="141"/>
    </location>
</feature>
<reference evidence="10" key="1">
    <citation type="submission" date="2021-03" db="EMBL/GenBank/DDBJ databases">
        <authorList>
            <person name="Bekaert M."/>
        </authorList>
    </citation>
    <scope>NUCLEOTIDE SEQUENCE</scope>
</reference>
<keyword evidence="2 8" id="KW-0812">Transmembrane</keyword>
<feature type="transmembrane region" description="Helical" evidence="8">
    <location>
        <begin position="226"/>
        <end position="245"/>
    </location>
</feature>
<evidence type="ECO:0000256" key="7">
    <source>
        <dbReference type="ARBA" id="ARBA00023224"/>
    </source>
</evidence>
<accession>A0A8S3TSU8</accession>
<dbReference type="Gene3D" id="1.20.1070.10">
    <property type="entry name" value="Rhodopsin 7-helix transmembrane proteins"/>
    <property type="match status" value="1"/>
</dbReference>
<feature type="transmembrane region" description="Helical" evidence="8">
    <location>
        <begin position="306"/>
        <end position="331"/>
    </location>
</feature>
<dbReference type="GO" id="GO:0004930">
    <property type="term" value="F:G protein-coupled receptor activity"/>
    <property type="evidence" value="ECO:0007669"/>
    <property type="project" value="UniProtKB-KW"/>
</dbReference>
<evidence type="ECO:0000256" key="6">
    <source>
        <dbReference type="ARBA" id="ARBA00023170"/>
    </source>
</evidence>
<keyword evidence="11" id="KW-1185">Reference proteome</keyword>
<dbReference type="SUPFAM" id="SSF81321">
    <property type="entry name" value="Family A G protein-coupled receptor-like"/>
    <property type="match status" value="1"/>
</dbReference>
<dbReference type="PANTHER" id="PTHR24243">
    <property type="entry name" value="G-PROTEIN COUPLED RECEPTOR"/>
    <property type="match status" value="1"/>
</dbReference>
<dbReference type="AlphaFoldDB" id="A0A8S3TSU8"/>
<comment type="subcellular location">
    <subcellularLocation>
        <location evidence="1">Membrane</location>
        <topology evidence="1">Multi-pass membrane protein</topology>
    </subcellularLocation>
</comment>
<gene>
    <name evidence="10" type="ORF">MEDL_45515</name>
</gene>
<keyword evidence="3 8" id="KW-1133">Transmembrane helix</keyword>
<sequence>MWNTTLSYDYPLPMNDDQMYADYWEQYFKKQDEFKNIESGLSRYLYVVFLLVGTIGNLSCVYGLSQYCRTAWSVCFYLVLSMLFGLIELYIYCGNLWFLSLTDKNLTLEINILSNAVCKVYNFVTTVLLYFNSWVIVAISVETMITIVYPHRMYKMCTVERARSIVLLITVLVVCLNLHYFWTIGLSLPETNPDVDRRMCHNNYQPQLSDEITLIVPLLEFLLDNIIPFIMVTVFICMTLVTMISKKKDIKFDLKKYIVDINTLIQLRKPTVIMLVWFAILKACHCTEQTIRFIQSRTTIGLIWEIQYIGMFNVTLTYFFISFKPLIFIVMCKQLRQDIKKGLCNIMKCLCRWDSCGQSRYKSYITPENLSPTAGSLMAVDKQSNGDLLPKIKCTNV</sequence>
<keyword evidence="7" id="KW-0807">Transducer</keyword>
<evidence type="ECO:0000256" key="1">
    <source>
        <dbReference type="ARBA" id="ARBA00004141"/>
    </source>
</evidence>
<evidence type="ECO:0000256" key="4">
    <source>
        <dbReference type="ARBA" id="ARBA00023040"/>
    </source>
</evidence>
<evidence type="ECO:0000313" key="10">
    <source>
        <dbReference type="EMBL" id="CAG2232760.1"/>
    </source>
</evidence>
<dbReference type="OrthoDB" id="6095528at2759"/>
<dbReference type="CDD" id="cd00637">
    <property type="entry name" value="7tm_classA_rhodopsin-like"/>
    <property type="match status" value="1"/>
</dbReference>
<dbReference type="InterPro" id="IPR000276">
    <property type="entry name" value="GPCR_Rhodpsn"/>
</dbReference>